<evidence type="ECO:0000256" key="1">
    <source>
        <dbReference type="SAM" id="SignalP"/>
    </source>
</evidence>
<dbReference type="AlphaFoldDB" id="A0A1H2RCG5"/>
<accession>A0A1H2RCG5</accession>
<dbReference type="EMBL" id="FNMY01000001">
    <property type="protein sequence ID" value="SDW16534.1"/>
    <property type="molecule type" value="Genomic_DNA"/>
</dbReference>
<dbReference type="OrthoDB" id="997115at2"/>
<dbReference type="InterPro" id="IPR046601">
    <property type="entry name" value="DUF6660"/>
</dbReference>
<sequence>MKFFTVILSIYVLALNVVPCSDAGNVTEDSQGVYLVQFDGEHSENCELCSPFCHCHCCHVHTVDFGIARFQPLQETYLEEDFTHFEGLGKEFTDPLFQPPQV</sequence>
<proteinExistence type="predicted"/>
<keyword evidence="1" id="KW-0732">Signal</keyword>
<gene>
    <name evidence="2" type="ORF">SAMN04487892_0561</name>
</gene>
<dbReference type="Pfam" id="PF20365">
    <property type="entry name" value="DUF6660"/>
    <property type="match status" value="1"/>
</dbReference>
<name>A0A1H2RCG5_9FLAO</name>
<dbReference type="RefSeq" id="WP_090294754.1">
    <property type="nucleotide sequence ID" value="NZ_FNKI01000002.1"/>
</dbReference>
<evidence type="ECO:0000313" key="3">
    <source>
        <dbReference type="Proteomes" id="UP000199592"/>
    </source>
</evidence>
<dbReference type="Proteomes" id="UP000199592">
    <property type="component" value="Unassembled WGS sequence"/>
</dbReference>
<evidence type="ECO:0000313" key="2">
    <source>
        <dbReference type="EMBL" id="SDW16534.1"/>
    </source>
</evidence>
<reference evidence="3" key="1">
    <citation type="submission" date="2016-10" db="EMBL/GenBank/DDBJ databases">
        <authorList>
            <person name="Varghese N."/>
            <person name="Submissions S."/>
        </authorList>
    </citation>
    <scope>NUCLEOTIDE SEQUENCE [LARGE SCALE GENOMIC DNA]</scope>
    <source>
        <strain evidence="3">DSM 25030</strain>
    </source>
</reference>
<dbReference type="STRING" id="1073328.SAMN05216294_1909"/>
<organism evidence="2 3">
    <name type="scientific">Flagellimonas zhangzhouensis</name>
    <dbReference type="NCBI Taxonomy" id="1073328"/>
    <lineage>
        <taxon>Bacteria</taxon>
        <taxon>Pseudomonadati</taxon>
        <taxon>Bacteroidota</taxon>
        <taxon>Flavobacteriia</taxon>
        <taxon>Flavobacteriales</taxon>
        <taxon>Flavobacteriaceae</taxon>
        <taxon>Flagellimonas</taxon>
    </lineage>
</organism>
<feature type="signal peptide" evidence="1">
    <location>
        <begin position="1"/>
        <end position="23"/>
    </location>
</feature>
<keyword evidence="3" id="KW-1185">Reference proteome</keyword>
<feature type="chain" id="PRO_5011518749" evidence="1">
    <location>
        <begin position="24"/>
        <end position="102"/>
    </location>
</feature>
<protein>
    <submittedName>
        <fullName evidence="2">Uncharacterized protein</fullName>
    </submittedName>
</protein>